<evidence type="ECO:0000259" key="17">
    <source>
        <dbReference type="SMART" id="SM00484"/>
    </source>
</evidence>
<dbReference type="EMBL" id="LIAE01007273">
    <property type="protein sequence ID" value="PAV80432.1"/>
    <property type="molecule type" value="Genomic_DNA"/>
</dbReference>
<dbReference type="PANTHER" id="PTHR11081">
    <property type="entry name" value="FLAP ENDONUCLEASE FAMILY MEMBER"/>
    <property type="match status" value="1"/>
</dbReference>
<dbReference type="GO" id="GO:0004523">
    <property type="term" value="F:RNA-DNA hybrid ribonuclease activity"/>
    <property type="evidence" value="ECO:0007669"/>
    <property type="project" value="TreeGrafter"/>
</dbReference>
<keyword evidence="4 16" id="KW-0479">Metal-binding</keyword>
<comment type="subunit">
    <text evidence="15">Interacts with PCNA1 and PCNA2. Three molecules of FEN1 bind to one PCNA trimer with each molecule binding to one PCNA monomer. PCNA stimulates the nuclease activity without altering cleavage specificity.</text>
</comment>
<dbReference type="Gene3D" id="1.10.150.20">
    <property type="entry name" value="5' to 3' exonuclease, C-terminal subdomain"/>
    <property type="match status" value="1"/>
</dbReference>
<sequence>MGIKGLTQVISEHAPGSIKTIDFEDNSGRKVAVDASICVYQLLYSVRSPDGTQMQTQNGEITRHLIGIFYRTIRLISNGIKPVYVFDGKPPDMKMGELVKRSKRRAADYEKALSRAIERGEVDTFEKNIVQVTREHFDEVKRLLTLMGVPIVEAPSEAEAQCAELVKGGKVHASVTEDMDALAFGSNILLRNIFGGETRKLNVKEFNLKRVLDEMKLTMNQFIDFCILLGCDYCGSIRGIGPKKAFELIKQFQSIEVILENIDTEVFFTFI</sequence>
<evidence type="ECO:0000256" key="6">
    <source>
        <dbReference type="ARBA" id="ARBA00022763"/>
    </source>
</evidence>
<dbReference type="PRINTS" id="PR00853">
    <property type="entry name" value="XPGRADSUPER"/>
</dbReference>
<dbReference type="SUPFAM" id="SSF88723">
    <property type="entry name" value="PIN domain-like"/>
    <property type="match status" value="1"/>
</dbReference>
<comment type="function">
    <text evidence="13 16">Structure-specific nuclease with 5'-flap endonuclease and 5'-3' exonuclease activities involved in DNA replication and repair. During DNA replication, cleaves the 5'-overhanging flap structure that is generated by displacement synthesis when DNA polymerase encounters the 5'-end of a downstream Okazaki fragment. It enters the flap from the 5'-end and then tracks to cleave the flap base, leaving a nick for ligation. Also involved in the long patch base excision repair (LP-BER) pathway, by cleaving within the apurinic/apyrimidinic (AP) site-terminated flap. Acts as a genome stabilization factor that prevents flaps from equilibrating into structures that lead to duplications and deletions. Also possesses 5'-3' exonuclease activity on nicked or gapped double-stranded DNA, and exhibits RNase H activity. Also involved in replication and repair of rDNA and in repairing mitochondrial DNA.</text>
</comment>
<proteinExistence type="inferred from homology"/>
<keyword evidence="7 16" id="KW-0378">Hydrolase</keyword>
<keyword evidence="12 16" id="KW-0539">Nucleus</keyword>
<keyword evidence="3 16" id="KW-0540">Nuclease</keyword>
<dbReference type="AlphaFoldDB" id="A0A2A2L2M5"/>
<keyword evidence="9 16" id="KW-0460">Magnesium</keyword>
<dbReference type="Pfam" id="PF00752">
    <property type="entry name" value="XPG_N"/>
    <property type="match status" value="1"/>
</dbReference>
<keyword evidence="11 16" id="KW-0234">DNA repair</keyword>
<dbReference type="InterPro" id="IPR006085">
    <property type="entry name" value="XPG_DNA_repair_N"/>
</dbReference>
<evidence type="ECO:0000256" key="3">
    <source>
        <dbReference type="ARBA" id="ARBA00022722"/>
    </source>
</evidence>
<dbReference type="GO" id="GO:0030145">
    <property type="term" value="F:manganese ion binding"/>
    <property type="evidence" value="ECO:0007669"/>
    <property type="project" value="TreeGrafter"/>
</dbReference>
<evidence type="ECO:0000256" key="14">
    <source>
        <dbReference type="ARBA" id="ARBA00034726"/>
    </source>
</evidence>
<dbReference type="GO" id="GO:0017108">
    <property type="term" value="F:5'-flap endonuclease activity"/>
    <property type="evidence" value="ECO:0007669"/>
    <property type="project" value="UniProtKB-UniRule"/>
</dbReference>
<dbReference type="Proteomes" id="UP000218231">
    <property type="component" value="Unassembled WGS sequence"/>
</dbReference>
<feature type="domain" description="XPG N-terminal" evidence="18">
    <location>
        <begin position="1"/>
        <end position="108"/>
    </location>
</feature>
<keyword evidence="1 16" id="KW-0597">Phosphoprotein</keyword>
<dbReference type="InterPro" id="IPR006084">
    <property type="entry name" value="XPG/Rad2"/>
</dbReference>
<evidence type="ECO:0000259" key="18">
    <source>
        <dbReference type="SMART" id="SM00485"/>
    </source>
</evidence>
<dbReference type="FunFam" id="1.10.150.20:FF:000009">
    <property type="entry name" value="Flap endonuclease 1"/>
    <property type="match status" value="1"/>
</dbReference>
<evidence type="ECO:0000256" key="2">
    <source>
        <dbReference type="ARBA" id="ARBA00022705"/>
    </source>
</evidence>
<dbReference type="PANTHER" id="PTHR11081:SF9">
    <property type="entry name" value="FLAP ENDONUCLEASE 1"/>
    <property type="match status" value="1"/>
</dbReference>
<dbReference type="Pfam" id="PF00867">
    <property type="entry name" value="XPG_I"/>
    <property type="match status" value="1"/>
</dbReference>
<dbReference type="CDD" id="cd09907">
    <property type="entry name" value="H3TH_FEN1-Euk"/>
    <property type="match status" value="1"/>
</dbReference>
<evidence type="ECO:0000256" key="9">
    <source>
        <dbReference type="ARBA" id="ARBA00022842"/>
    </source>
</evidence>
<dbReference type="SUPFAM" id="SSF47807">
    <property type="entry name" value="5' to 3' exonuclease, C-terminal subdomain"/>
    <property type="match status" value="1"/>
</dbReference>
<dbReference type="Gene3D" id="3.40.50.1010">
    <property type="entry name" value="5'-nuclease"/>
    <property type="match status" value="1"/>
</dbReference>
<dbReference type="GO" id="GO:0008409">
    <property type="term" value="F:5'-3' exonuclease activity"/>
    <property type="evidence" value="ECO:0007669"/>
    <property type="project" value="UniProtKB-UniRule"/>
</dbReference>
<dbReference type="GO" id="GO:0005730">
    <property type="term" value="C:nucleolus"/>
    <property type="evidence" value="ECO:0007669"/>
    <property type="project" value="UniProtKB-SubCell"/>
</dbReference>
<reference evidence="19 20" key="1">
    <citation type="journal article" date="2017" name="Curr. Biol.">
        <title>Genome architecture and evolution of a unichromosomal asexual nematode.</title>
        <authorList>
            <person name="Fradin H."/>
            <person name="Zegar C."/>
            <person name="Gutwein M."/>
            <person name="Lucas J."/>
            <person name="Kovtun M."/>
            <person name="Corcoran D."/>
            <person name="Baugh L.R."/>
            <person name="Kiontke K."/>
            <person name="Gunsalus K."/>
            <person name="Fitch D.H."/>
            <person name="Piano F."/>
        </authorList>
    </citation>
    <scope>NUCLEOTIDE SEQUENCE [LARGE SCALE GENOMIC DNA]</scope>
    <source>
        <strain evidence="19">PF1309</strain>
    </source>
</reference>
<dbReference type="SMART" id="SM00485">
    <property type="entry name" value="XPGN"/>
    <property type="match status" value="1"/>
</dbReference>
<dbReference type="GO" id="GO:0043137">
    <property type="term" value="P:DNA replication, removal of RNA primer"/>
    <property type="evidence" value="ECO:0007669"/>
    <property type="project" value="UniProtKB-UniRule"/>
</dbReference>
<comment type="similarity">
    <text evidence="14 16">Belongs to the XPG/RAD2 endonuclease family. FEN1 subfamily.</text>
</comment>
<dbReference type="FunFam" id="3.40.50.1010:FF:000016">
    <property type="entry name" value="Flap endonuclease 1"/>
    <property type="match status" value="1"/>
</dbReference>
<evidence type="ECO:0000256" key="4">
    <source>
        <dbReference type="ARBA" id="ARBA00022723"/>
    </source>
</evidence>
<comment type="subcellular location">
    <subcellularLocation>
        <location evidence="16">Nucleus</location>
        <location evidence="16">Nucleolus</location>
    </subcellularLocation>
    <subcellularLocation>
        <location evidence="16">Nucleus</location>
        <location evidence="16">Nucleoplasm</location>
    </subcellularLocation>
    <subcellularLocation>
        <location evidence="16">Mitochondrion</location>
    </subcellularLocation>
    <text evidence="16">Resides mostly in the nucleoli and relocalizes to the nucleoplasm upon DNA damage.</text>
</comment>
<keyword evidence="6 16" id="KW-0227">DNA damage</keyword>
<evidence type="ECO:0000256" key="11">
    <source>
        <dbReference type="ARBA" id="ARBA00023204"/>
    </source>
</evidence>
<comment type="caution">
    <text evidence="19">The sequence shown here is derived from an EMBL/GenBank/DDBJ whole genome shotgun (WGS) entry which is preliminary data.</text>
</comment>
<organism evidence="19 20">
    <name type="scientific">Diploscapter pachys</name>
    <dbReference type="NCBI Taxonomy" id="2018661"/>
    <lineage>
        <taxon>Eukaryota</taxon>
        <taxon>Metazoa</taxon>
        <taxon>Ecdysozoa</taxon>
        <taxon>Nematoda</taxon>
        <taxon>Chromadorea</taxon>
        <taxon>Rhabditida</taxon>
        <taxon>Rhabditina</taxon>
        <taxon>Rhabditomorpha</taxon>
        <taxon>Rhabditoidea</taxon>
        <taxon>Rhabditidae</taxon>
        <taxon>Diploscapter</taxon>
    </lineage>
</organism>
<keyword evidence="8 16" id="KW-0269">Exonuclease</keyword>
<dbReference type="InterPro" id="IPR036279">
    <property type="entry name" value="5-3_exonuclease_C_sf"/>
</dbReference>
<dbReference type="GO" id="GO:0000287">
    <property type="term" value="F:magnesium ion binding"/>
    <property type="evidence" value="ECO:0007669"/>
    <property type="project" value="UniProtKB-UniRule"/>
</dbReference>
<comment type="cofactor">
    <cofactor evidence="16">
        <name>Mg(2+)</name>
        <dbReference type="ChEBI" id="CHEBI:18420"/>
    </cofactor>
    <text evidence="16">Binds 2 magnesium ions per subunit. They probably participate in the reaction catalyzed by the enzyme. May bind an additional third magnesium ion after substrate binding.</text>
</comment>
<dbReference type="InterPro" id="IPR029060">
    <property type="entry name" value="PIN-like_dom_sf"/>
</dbReference>
<dbReference type="GO" id="GO:0005739">
    <property type="term" value="C:mitochondrion"/>
    <property type="evidence" value="ECO:0007669"/>
    <property type="project" value="UniProtKB-SubCell"/>
</dbReference>
<evidence type="ECO:0000256" key="10">
    <source>
        <dbReference type="ARBA" id="ARBA00023128"/>
    </source>
</evidence>
<dbReference type="GO" id="GO:0003677">
    <property type="term" value="F:DNA binding"/>
    <property type="evidence" value="ECO:0007669"/>
    <property type="project" value="UniProtKB-UniRule"/>
</dbReference>
<dbReference type="GO" id="GO:0006284">
    <property type="term" value="P:base-excision repair"/>
    <property type="evidence" value="ECO:0007669"/>
    <property type="project" value="UniProtKB-UniRule"/>
</dbReference>
<evidence type="ECO:0000256" key="5">
    <source>
        <dbReference type="ARBA" id="ARBA00022759"/>
    </source>
</evidence>
<dbReference type="InterPro" id="IPR008918">
    <property type="entry name" value="HhH2"/>
</dbReference>
<dbReference type="CDD" id="cd09867">
    <property type="entry name" value="PIN_FEN1"/>
    <property type="match status" value="1"/>
</dbReference>
<feature type="domain" description="XPG-I" evidence="17">
    <location>
        <begin position="145"/>
        <end position="217"/>
    </location>
</feature>
<evidence type="ECO:0000256" key="7">
    <source>
        <dbReference type="ARBA" id="ARBA00022801"/>
    </source>
</evidence>
<accession>A0A2A2L2M5</accession>
<dbReference type="InterPro" id="IPR023426">
    <property type="entry name" value="Flap_endonuc"/>
</dbReference>
<evidence type="ECO:0000256" key="1">
    <source>
        <dbReference type="ARBA" id="ARBA00022553"/>
    </source>
</evidence>
<dbReference type="PROSITE" id="PS00841">
    <property type="entry name" value="XPG_1"/>
    <property type="match status" value="1"/>
</dbReference>
<dbReference type="OrthoDB" id="1937206at2759"/>
<evidence type="ECO:0000313" key="20">
    <source>
        <dbReference type="Proteomes" id="UP000218231"/>
    </source>
</evidence>
<dbReference type="STRING" id="2018661.A0A2A2L2M5"/>
<keyword evidence="10 16" id="KW-0496">Mitochondrion</keyword>
<dbReference type="InterPro" id="IPR006086">
    <property type="entry name" value="XPG-I_dom"/>
</dbReference>
<evidence type="ECO:0000256" key="8">
    <source>
        <dbReference type="ARBA" id="ARBA00022839"/>
    </source>
</evidence>
<evidence type="ECO:0000256" key="16">
    <source>
        <dbReference type="HAMAP-Rule" id="MF_03140"/>
    </source>
</evidence>
<dbReference type="EC" id="3.1.-.-" evidence="16"/>
<name>A0A2A2L2M5_9BILA</name>
<evidence type="ECO:0000256" key="15">
    <source>
        <dbReference type="ARBA" id="ARBA00063178"/>
    </source>
</evidence>
<dbReference type="InterPro" id="IPR019974">
    <property type="entry name" value="XPG_CS"/>
</dbReference>
<protein>
    <recommendedName>
        <fullName evidence="16">Flap endonuclease 1</fullName>
        <shortName evidence="16">FEN-1</shortName>
        <ecNumber evidence="16">3.1.-.-</ecNumber>
    </recommendedName>
    <alternativeName>
        <fullName evidence="16">Flap structure-specific endonuclease 1</fullName>
    </alternativeName>
</protein>
<keyword evidence="5 16" id="KW-0255">Endonuclease</keyword>
<keyword evidence="20" id="KW-1185">Reference proteome</keyword>
<evidence type="ECO:0000256" key="12">
    <source>
        <dbReference type="ARBA" id="ARBA00023242"/>
    </source>
</evidence>
<dbReference type="SMART" id="SM00484">
    <property type="entry name" value="XPGI"/>
    <property type="match status" value="1"/>
</dbReference>
<evidence type="ECO:0000256" key="13">
    <source>
        <dbReference type="ARBA" id="ARBA00029382"/>
    </source>
</evidence>
<dbReference type="HAMAP" id="MF_00614">
    <property type="entry name" value="Fen"/>
    <property type="match status" value="1"/>
</dbReference>
<keyword evidence="2 16" id="KW-0235">DNA replication</keyword>
<gene>
    <name evidence="19" type="ORF">WR25_23599</name>
</gene>
<evidence type="ECO:0000313" key="19">
    <source>
        <dbReference type="EMBL" id="PAV80432.1"/>
    </source>
</evidence>
<dbReference type="GO" id="GO:0005654">
    <property type="term" value="C:nucleoplasm"/>
    <property type="evidence" value="ECO:0007669"/>
    <property type="project" value="UniProtKB-SubCell"/>
</dbReference>
<dbReference type="SMART" id="SM00279">
    <property type="entry name" value="HhH2"/>
    <property type="match status" value="1"/>
</dbReference>